<keyword evidence="4" id="KW-0067">ATP-binding</keyword>
<proteinExistence type="predicted"/>
<evidence type="ECO:0000256" key="2">
    <source>
        <dbReference type="ARBA" id="ARBA00022801"/>
    </source>
</evidence>
<dbReference type="PROSITE" id="PS51194">
    <property type="entry name" value="HELICASE_CTER"/>
    <property type="match status" value="1"/>
</dbReference>
<feature type="region of interest" description="Disordered" evidence="5">
    <location>
        <begin position="332"/>
        <end position="356"/>
    </location>
</feature>
<dbReference type="Pfam" id="PF00271">
    <property type="entry name" value="Helicase_C"/>
    <property type="match status" value="1"/>
</dbReference>
<dbReference type="EMBL" id="JAAAIP010000592">
    <property type="protein sequence ID" value="KAG0314694.1"/>
    <property type="molecule type" value="Genomic_DNA"/>
</dbReference>
<feature type="compositionally biased region" description="Basic and acidic residues" evidence="5">
    <location>
        <begin position="111"/>
        <end position="129"/>
    </location>
</feature>
<feature type="region of interest" description="Disordered" evidence="5">
    <location>
        <begin position="502"/>
        <end position="532"/>
    </location>
</feature>
<dbReference type="GO" id="GO:0016787">
    <property type="term" value="F:hydrolase activity"/>
    <property type="evidence" value="ECO:0007669"/>
    <property type="project" value="UniProtKB-KW"/>
</dbReference>
<feature type="compositionally biased region" description="Polar residues" evidence="5">
    <location>
        <begin position="160"/>
        <end position="172"/>
    </location>
</feature>
<dbReference type="Gene3D" id="3.40.50.300">
    <property type="entry name" value="P-loop containing nucleotide triphosphate hydrolases"/>
    <property type="match status" value="2"/>
</dbReference>
<dbReference type="SUPFAM" id="SSF52540">
    <property type="entry name" value="P-loop containing nucleoside triphosphate hydrolases"/>
    <property type="match status" value="1"/>
</dbReference>
<sequence>MSALQSLLRSSSRASQGLIGRHSFSFAGYSRVLLSPSTSSAIDTAIFKAHSTAERHFSTSWVASIYAKRTPRPKQRIVKEQKLKAARNNFSAPTTRSARLDSKAPTSSNVERSKARQWQKIDTKNDRSARSSTSSSSPSSFSPSSPSSSRKRVGSTSISVTSLGKGSRNPQFEHSFAPGFASVYRARSARTGAQVTTGNAGRDKSAAAERTLIEAGAKRRSGPKVRGFVPVRFALKPITSDINSNLVSNRAIPTSVASKYKLYAQAGQVSEGSAVGRGVNVESGEALFAKPQQETVKEMMDKVAKSRFENMGLHPDVEKGVMELLAKSATNSKATPATLTSTAESSTTPDLSLTSVKPTEIQAMTIPASIDPIKKSPYTLCAAETGSGKTLAYVVPILHQLKVQEDRAVEQYQREGGIDQEGSKIRALNTIRQFNQPRAIILLPSRELVAQVSGILKDLSHSVKLRTMAISHAMSPKSITQRLASGPVDIIVATPTSLLDYLPRDATQQRNRDPRKLHQGEEDEERRVRGSPSLYEENGLMLSSLTHLVIDEADSMFDHGFGQDVTKIVQQAKAIVPGPDGPAKITVVSATLPKKVSDMLDQLLPGLLKITTPSLHKSLPGLHQTFLDLKPYFGNRPKAILDILAKQQQVAGSSKRKENTLVFCNTKHSCDILFEHLKTNKVPRLLGVLHGDTVNRDEILQQFTDDDYVPASATTKGGKILISTDIASRGIDTTAVNHVVLYDFPVTIVDYLHRVGRTARGGRGGRATSLVGRKDRNLAERIMMGIRMGTVLS</sequence>
<evidence type="ECO:0000256" key="1">
    <source>
        <dbReference type="ARBA" id="ARBA00022741"/>
    </source>
</evidence>
<evidence type="ECO:0000313" key="9">
    <source>
        <dbReference type="Proteomes" id="UP000738325"/>
    </source>
</evidence>
<dbReference type="InterPro" id="IPR001650">
    <property type="entry name" value="Helicase_C-like"/>
</dbReference>
<feature type="domain" description="Helicase C-terminal" evidence="7">
    <location>
        <begin position="636"/>
        <end position="793"/>
    </location>
</feature>
<keyword evidence="3 8" id="KW-0347">Helicase</keyword>
<dbReference type="InterPro" id="IPR011545">
    <property type="entry name" value="DEAD/DEAH_box_helicase_dom"/>
</dbReference>
<accession>A0A9P6UP23</accession>
<evidence type="ECO:0000256" key="4">
    <source>
        <dbReference type="ARBA" id="ARBA00022840"/>
    </source>
</evidence>
<feature type="region of interest" description="Disordered" evidence="5">
    <location>
        <begin position="84"/>
        <end position="172"/>
    </location>
</feature>
<organism evidence="8 9">
    <name type="scientific">Dissophora globulifera</name>
    <dbReference type="NCBI Taxonomy" id="979702"/>
    <lineage>
        <taxon>Eukaryota</taxon>
        <taxon>Fungi</taxon>
        <taxon>Fungi incertae sedis</taxon>
        <taxon>Mucoromycota</taxon>
        <taxon>Mortierellomycotina</taxon>
        <taxon>Mortierellomycetes</taxon>
        <taxon>Mortierellales</taxon>
        <taxon>Mortierellaceae</taxon>
        <taxon>Dissophora</taxon>
    </lineage>
</organism>
<dbReference type="Proteomes" id="UP000738325">
    <property type="component" value="Unassembled WGS sequence"/>
</dbReference>
<dbReference type="PROSITE" id="PS51192">
    <property type="entry name" value="HELICASE_ATP_BIND_1"/>
    <property type="match status" value="1"/>
</dbReference>
<dbReference type="OrthoDB" id="10256233at2759"/>
<evidence type="ECO:0000313" key="8">
    <source>
        <dbReference type="EMBL" id="KAG0314694.1"/>
    </source>
</evidence>
<feature type="compositionally biased region" description="Polar residues" evidence="5">
    <location>
        <begin position="88"/>
        <end position="97"/>
    </location>
</feature>
<evidence type="ECO:0000256" key="5">
    <source>
        <dbReference type="SAM" id="MobiDB-lite"/>
    </source>
</evidence>
<reference evidence="8" key="1">
    <citation type="journal article" date="2020" name="Fungal Divers.">
        <title>Resolving the Mortierellaceae phylogeny through synthesis of multi-gene phylogenetics and phylogenomics.</title>
        <authorList>
            <person name="Vandepol N."/>
            <person name="Liber J."/>
            <person name="Desiro A."/>
            <person name="Na H."/>
            <person name="Kennedy M."/>
            <person name="Barry K."/>
            <person name="Grigoriev I.V."/>
            <person name="Miller A.N."/>
            <person name="O'Donnell K."/>
            <person name="Stajich J.E."/>
            <person name="Bonito G."/>
        </authorList>
    </citation>
    <scope>NUCLEOTIDE SEQUENCE</scope>
    <source>
        <strain evidence="8">REB-010B</strain>
    </source>
</reference>
<dbReference type="PANTHER" id="PTHR47960">
    <property type="entry name" value="DEAD-BOX ATP-DEPENDENT RNA HELICASE 50"/>
    <property type="match status" value="1"/>
</dbReference>
<dbReference type="InterPro" id="IPR027417">
    <property type="entry name" value="P-loop_NTPase"/>
</dbReference>
<dbReference type="Pfam" id="PF00270">
    <property type="entry name" value="DEAD"/>
    <property type="match status" value="1"/>
</dbReference>
<dbReference type="SMART" id="SM00487">
    <property type="entry name" value="DEXDc"/>
    <property type="match status" value="1"/>
</dbReference>
<dbReference type="AlphaFoldDB" id="A0A9P6UP23"/>
<dbReference type="InterPro" id="IPR014001">
    <property type="entry name" value="Helicase_ATP-bd"/>
</dbReference>
<comment type="caution">
    <text evidence="8">The sequence shown here is derived from an EMBL/GenBank/DDBJ whole genome shotgun (WGS) entry which is preliminary data.</text>
</comment>
<evidence type="ECO:0000259" key="6">
    <source>
        <dbReference type="PROSITE" id="PS51192"/>
    </source>
</evidence>
<feature type="compositionally biased region" description="Basic and acidic residues" evidence="5">
    <location>
        <begin position="510"/>
        <end position="528"/>
    </location>
</feature>
<keyword evidence="1" id="KW-0547">Nucleotide-binding</keyword>
<keyword evidence="9" id="KW-1185">Reference proteome</keyword>
<feature type="compositionally biased region" description="Low complexity" evidence="5">
    <location>
        <begin position="334"/>
        <end position="348"/>
    </location>
</feature>
<dbReference type="GO" id="GO:0003676">
    <property type="term" value="F:nucleic acid binding"/>
    <property type="evidence" value="ECO:0007669"/>
    <property type="project" value="InterPro"/>
</dbReference>
<dbReference type="GO" id="GO:0004386">
    <property type="term" value="F:helicase activity"/>
    <property type="evidence" value="ECO:0007669"/>
    <property type="project" value="UniProtKB-KW"/>
</dbReference>
<gene>
    <name evidence="8" type="primary">DDX28</name>
    <name evidence="8" type="ORF">BGZ99_007919</name>
</gene>
<evidence type="ECO:0000259" key="7">
    <source>
        <dbReference type="PROSITE" id="PS51194"/>
    </source>
</evidence>
<feature type="domain" description="Helicase ATP-binding" evidence="6">
    <location>
        <begin position="370"/>
        <end position="610"/>
    </location>
</feature>
<dbReference type="SMART" id="SM00490">
    <property type="entry name" value="HELICc"/>
    <property type="match status" value="1"/>
</dbReference>
<dbReference type="CDD" id="cd18787">
    <property type="entry name" value="SF2_C_DEAD"/>
    <property type="match status" value="1"/>
</dbReference>
<keyword evidence="2" id="KW-0378">Hydrolase</keyword>
<feature type="compositionally biased region" description="Low complexity" evidence="5">
    <location>
        <begin position="130"/>
        <end position="159"/>
    </location>
</feature>
<protein>
    <submittedName>
        <fullName evidence="8">ATP-dependent RNA helicase ddx28</fullName>
    </submittedName>
</protein>
<evidence type="ECO:0000256" key="3">
    <source>
        <dbReference type="ARBA" id="ARBA00022806"/>
    </source>
</evidence>
<name>A0A9P6UP23_9FUNG</name>
<dbReference type="GO" id="GO:0005524">
    <property type="term" value="F:ATP binding"/>
    <property type="evidence" value="ECO:0007669"/>
    <property type="project" value="UniProtKB-KW"/>
</dbReference>